<reference evidence="7" key="1">
    <citation type="submission" date="2021-01" db="EMBL/GenBank/DDBJ databases">
        <title>Whole genome shotgun sequence of Actinoplanes ferrugineus NBRC 15555.</title>
        <authorList>
            <person name="Komaki H."/>
            <person name="Tamura T."/>
        </authorList>
    </citation>
    <scope>NUCLEOTIDE SEQUENCE</scope>
    <source>
        <strain evidence="7">NBRC 15555</strain>
    </source>
</reference>
<keyword evidence="4" id="KW-0418">Kinase</keyword>
<dbReference type="Gene3D" id="3.40.1190.20">
    <property type="match status" value="1"/>
</dbReference>
<evidence type="ECO:0000256" key="6">
    <source>
        <dbReference type="ARBA" id="ARBA00023152"/>
    </source>
</evidence>
<evidence type="ECO:0000256" key="3">
    <source>
        <dbReference type="ARBA" id="ARBA00022723"/>
    </source>
</evidence>
<name>A0A919IY72_9ACTN</name>
<dbReference type="InterPro" id="IPR007666">
    <property type="entry name" value="ADP_PFK/GK"/>
</dbReference>
<accession>A0A919IY72</accession>
<protein>
    <recommendedName>
        <fullName evidence="9">ADP-dependent phosphofructokinase/glucokinase</fullName>
    </recommendedName>
</protein>
<evidence type="ECO:0008006" key="9">
    <source>
        <dbReference type="Google" id="ProtNLM"/>
    </source>
</evidence>
<keyword evidence="1" id="KW-0963">Cytoplasm</keyword>
<keyword evidence="3" id="KW-0479">Metal-binding</keyword>
<dbReference type="GO" id="GO:0043843">
    <property type="term" value="F:ADP-specific glucokinase activity"/>
    <property type="evidence" value="ECO:0007669"/>
    <property type="project" value="TreeGrafter"/>
</dbReference>
<dbReference type="EMBL" id="BOMM01000016">
    <property type="protein sequence ID" value="GIE10388.1"/>
    <property type="molecule type" value="Genomic_DNA"/>
</dbReference>
<evidence type="ECO:0000256" key="2">
    <source>
        <dbReference type="ARBA" id="ARBA00022679"/>
    </source>
</evidence>
<evidence type="ECO:0000256" key="5">
    <source>
        <dbReference type="ARBA" id="ARBA00022842"/>
    </source>
</evidence>
<comment type="caution">
    <text evidence="7">The sequence shown here is derived from an EMBL/GenBank/DDBJ whole genome shotgun (WGS) entry which is preliminary data.</text>
</comment>
<evidence type="ECO:0000256" key="4">
    <source>
        <dbReference type="ARBA" id="ARBA00022777"/>
    </source>
</evidence>
<dbReference type="InterPro" id="IPR029056">
    <property type="entry name" value="Ribokinase-like"/>
</dbReference>
<dbReference type="RefSeq" id="WP_203816951.1">
    <property type="nucleotide sequence ID" value="NZ_BAAABP010000071.1"/>
</dbReference>
<proteinExistence type="predicted"/>
<dbReference type="SUPFAM" id="SSF53613">
    <property type="entry name" value="Ribokinase-like"/>
    <property type="match status" value="1"/>
</dbReference>
<dbReference type="PANTHER" id="PTHR21208:SF1">
    <property type="entry name" value="ADP-DEPENDENT GLUCOKINASE"/>
    <property type="match status" value="1"/>
</dbReference>
<gene>
    <name evidence="7" type="ORF">Afe05nite_22280</name>
</gene>
<evidence type="ECO:0000256" key="1">
    <source>
        <dbReference type="ARBA" id="ARBA00022490"/>
    </source>
</evidence>
<dbReference type="GO" id="GO:0006096">
    <property type="term" value="P:glycolytic process"/>
    <property type="evidence" value="ECO:0007669"/>
    <property type="project" value="UniProtKB-KW"/>
</dbReference>
<dbReference type="PROSITE" id="PS51255">
    <property type="entry name" value="ADPK"/>
    <property type="match status" value="1"/>
</dbReference>
<dbReference type="AlphaFoldDB" id="A0A919IY72"/>
<dbReference type="Proteomes" id="UP000598174">
    <property type="component" value="Unassembled WGS sequence"/>
</dbReference>
<evidence type="ECO:0000313" key="7">
    <source>
        <dbReference type="EMBL" id="GIE10388.1"/>
    </source>
</evidence>
<keyword evidence="5" id="KW-0460">Magnesium</keyword>
<dbReference type="PANTHER" id="PTHR21208">
    <property type="entry name" value="ADP-DEPENDENT GLUCOKINASE"/>
    <property type="match status" value="1"/>
</dbReference>
<organism evidence="7 8">
    <name type="scientific">Paractinoplanes ferrugineus</name>
    <dbReference type="NCBI Taxonomy" id="113564"/>
    <lineage>
        <taxon>Bacteria</taxon>
        <taxon>Bacillati</taxon>
        <taxon>Actinomycetota</taxon>
        <taxon>Actinomycetes</taxon>
        <taxon>Micromonosporales</taxon>
        <taxon>Micromonosporaceae</taxon>
        <taxon>Paractinoplanes</taxon>
    </lineage>
</organism>
<sequence>MQASRVVLGLGGCVDYELKLTAGVLEKLIIEYGVVAAELSVAPHAVTGERDLLVSILGYLSRGAGGEHFVASAPALSDFAGRFPHRETLGGTSVRAGLLMSRLGVPSTLHLVSVNDTFRRLLPAGTEWVDSGGADTFYPHLIVQYHRGLRIRANDLDLHAPFPNRLIYVNDPANADMRLTDDLGDRLSAAEVFLISGFNAMRSAPELEARLAELKRHMRRLPAGAVTYFEDAAYHRPDFSRRVRAALLPDIDVYGLNEDELQSYLNRPVDLLDPADVAAALTAIHELIPVPTLVLHTKYWALALGAGDYTEAVENGIVMAATRYAHGDDFTLPDVERLRGRPRRPASVTFAAALRDRLGDMVRCVPGFELDIPDPTTVGLGDTFVGGFLAALAASREDNR</sequence>
<keyword evidence="2" id="KW-0808">Transferase</keyword>
<dbReference type="GO" id="GO:0046872">
    <property type="term" value="F:metal ion binding"/>
    <property type="evidence" value="ECO:0007669"/>
    <property type="project" value="UniProtKB-KW"/>
</dbReference>
<keyword evidence="6" id="KW-0324">Glycolysis</keyword>
<keyword evidence="8" id="KW-1185">Reference proteome</keyword>
<dbReference type="GO" id="GO:0006006">
    <property type="term" value="P:glucose metabolic process"/>
    <property type="evidence" value="ECO:0007669"/>
    <property type="project" value="TreeGrafter"/>
</dbReference>
<evidence type="ECO:0000313" key="8">
    <source>
        <dbReference type="Proteomes" id="UP000598174"/>
    </source>
</evidence>
<dbReference type="Pfam" id="PF04587">
    <property type="entry name" value="ADP_PFK_GK"/>
    <property type="match status" value="1"/>
</dbReference>